<evidence type="ECO:0000313" key="3">
    <source>
        <dbReference type="Proteomes" id="UP001185331"/>
    </source>
</evidence>
<accession>A0AAE4BNJ7</accession>
<feature type="transmembrane region" description="Helical" evidence="1">
    <location>
        <begin position="99"/>
        <end position="125"/>
    </location>
</feature>
<feature type="transmembrane region" description="Helical" evidence="1">
    <location>
        <begin position="232"/>
        <end position="254"/>
    </location>
</feature>
<reference evidence="2" key="1">
    <citation type="submission" date="2023-07" db="EMBL/GenBank/DDBJ databases">
        <title>Sorghum-associated microbial communities from plants grown in Nebraska, USA.</title>
        <authorList>
            <person name="Schachtman D."/>
        </authorList>
    </citation>
    <scope>NUCLEOTIDE SEQUENCE</scope>
    <source>
        <strain evidence="2">BE330</strain>
    </source>
</reference>
<dbReference type="AlphaFoldDB" id="A0AAE4BNJ7"/>
<sequence>MLRLIWMEYRKLLSFRSVHLAALTCAVLPWIWSVAPRLGEVYGLHLISGWQLPGLTLITGLDYLLPILVAVTTAELLTHEVAGGTLAPTLLRPVSRTRLMLVKLTVALTYPAGLLGTLLLASLLAGLRLGLGDFTGGTGLGAGSWAGVGVTLPADALAEITRAYLLAALTLMPVAALAMLFAVIHLSTSAAALATISTLLLMRLLIAFPDALQKLLLTSHLTAYLPQAAAQQVQSLVLLGIYTAGLSLLAIFTFERKDV</sequence>
<organism evidence="2 3">
    <name type="scientific">Deinococcus soli</name>
    <name type="common">ex Cha et al. 2016</name>
    <dbReference type="NCBI Taxonomy" id="1309411"/>
    <lineage>
        <taxon>Bacteria</taxon>
        <taxon>Thermotogati</taxon>
        <taxon>Deinococcota</taxon>
        <taxon>Deinococci</taxon>
        <taxon>Deinococcales</taxon>
        <taxon>Deinococcaceae</taxon>
        <taxon>Deinococcus</taxon>
    </lineage>
</organism>
<feature type="transmembrane region" description="Helical" evidence="1">
    <location>
        <begin position="163"/>
        <end position="184"/>
    </location>
</feature>
<dbReference type="Proteomes" id="UP001185331">
    <property type="component" value="Unassembled WGS sequence"/>
</dbReference>
<dbReference type="RefSeq" id="WP_309853372.1">
    <property type="nucleotide sequence ID" value="NZ_JAVDQJ010000004.1"/>
</dbReference>
<feature type="transmembrane region" description="Helical" evidence="1">
    <location>
        <begin position="12"/>
        <end position="32"/>
    </location>
</feature>
<dbReference type="Pfam" id="PF12730">
    <property type="entry name" value="ABC2_membrane_4"/>
    <property type="match status" value="1"/>
</dbReference>
<protein>
    <submittedName>
        <fullName evidence="2">ABC-2 type transport system permease protein</fullName>
    </submittedName>
</protein>
<dbReference type="PANTHER" id="PTHR37305">
    <property type="entry name" value="INTEGRAL MEMBRANE PROTEIN-RELATED"/>
    <property type="match status" value="1"/>
</dbReference>
<name>A0AAE4BNJ7_9DEIO</name>
<feature type="transmembrane region" description="Helical" evidence="1">
    <location>
        <begin position="52"/>
        <end position="78"/>
    </location>
</feature>
<feature type="transmembrane region" description="Helical" evidence="1">
    <location>
        <begin position="191"/>
        <end position="212"/>
    </location>
</feature>
<comment type="caution">
    <text evidence="2">The sequence shown here is derived from an EMBL/GenBank/DDBJ whole genome shotgun (WGS) entry which is preliminary data.</text>
</comment>
<proteinExistence type="predicted"/>
<evidence type="ECO:0000313" key="2">
    <source>
        <dbReference type="EMBL" id="MDR6218781.1"/>
    </source>
</evidence>
<dbReference type="PANTHER" id="PTHR37305:SF1">
    <property type="entry name" value="MEMBRANE PROTEIN"/>
    <property type="match status" value="1"/>
</dbReference>
<dbReference type="EMBL" id="JAVDQK010000005">
    <property type="protein sequence ID" value="MDR6218781.1"/>
    <property type="molecule type" value="Genomic_DNA"/>
</dbReference>
<keyword evidence="1" id="KW-0472">Membrane</keyword>
<gene>
    <name evidence="2" type="ORF">J2Y00_002378</name>
</gene>
<keyword evidence="1" id="KW-1133">Transmembrane helix</keyword>
<keyword evidence="1" id="KW-0812">Transmembrane</keyword>
<evidence type="ECO:0000256" key="1">
    <source>
        <dbReference type="SAM" id="Phobius"/>
    </source>
</evidence>